<protein>
    <recommendedName>
        <fullName evidence="8 10">NH(3)-dependent NAD(+) synthetase</fullName>
        <ecNumber evidence="8 10">6.3.1.5</ecNumber>
    </recommendedName>
</protein>
<dbReference type="Proteomes" id="UP000509346">
    <property type="component" value="Chromosome"/>
</dbReference>
<evidence type="ECO:0000256" key="9">
    <source>
        <dbReference type="RuleBase" id="RU003811"/>
    </source>
</evidence>
<dbReference type="InterPro" id="IPR003694">
    <property type="entry name" value="NAD_synthase"/>
</dbReference>
<evidence type="ECO:0000256" key="3">
    <source>
        <dbReference type="ARBA" id="ARBA00022723"/>
    </source>
</evidence>
<keyword evidence="5 8" id="KW-0067">ATP-binding</keyword>
<dbReference type="HAMAP" id="MF_00193">
    <property type="entry name" value="NadE_ammonia_dep"/>
    <property type="match status" value="1"/>
</dbReference>
<dbReference type="GO" id="GO:0009435">
    <property type="term" value="P:NAD+ biosynthetic process"/>
    <property type="evidence" value="ECO:0007669"/>
    <property type="project" value="UniProtKB-UniRule"/>
</dbReference>
<keyword evidence="2 8" id="KW-0436">Ligase</keyword>
<feature type="binding site" description="in other chain" evidence="8">
    <location>
        <begin position="270"/>
        <end position="271"/>
    </location>
    <ligand>
        <name>deamido-NAD(+)</name>
        <dbReference type="ChEBI" id="CHEBI:58437"/>
        <note>ligand shared between two neighboring subunits</note>
    </ligand>
</feature>
<comment type="similarity">
    <text evidence="1 8 9">Belongs to the NAD synthetase family.</text>
</comment>
<dbReference type="UniPathway" id="UPA00253">
    <property type="reaction ID" value="UER00333"/>
</dbReference>
<comment type="pathway">
    <text evidence="8">Cofactor biosynthesis; NAD(+) biosynthesis; NAD(+) from deamido-NAD(+) (ammonia route): step 1/1.</text>
</comment>
<evidence type="ECO:0000256" key="2">
    <source>
        <dbReference type="ARBA" id="ARBA00022598"/>
    </source>
</evidence>
<dbReference type="NCBIfam" id="TIGR00552">
    <property type="entry name" value="nadE"/>
    <property type="match status" value="1"/>
</dbReference>
<evidence type="ECO:0000256" key="5">
    <source>
        <dbReference type="ARBA" id="ARBA00022840"/>
    </source>
</evidence>
<feature type="binding site" description="in other chain" evidence="8">
    <location>
        <position position="172"/>
    </location>
    <ligand>
        <name>deamido-NAD(+)</name>
        <dbReference type="ChEBI" id="CHEBI:58437"/>
        <note>ligand shared between two neighboring subunits</note>
    </ligand>
</feature>
<evidence type="ECO:0000259" key="12">
    <source>
        <dbReference type="Pfam" id="PF02540"/>
    </source>
</evidence>
<dbReference type="GO" id="GO:0005737">
    <property type="term" value="C:cytoplasm"/>
    <property type="evidence" value="ECO:0007669"/>
    <property type="project" value="InterPro"/>
</dbReference>
<dbReference type="GeneID" id="56081948"/>
<dbReference type="PANTHER" id="PTHR23090">
    <property type="entry name" value="NH 3 /GLUTAMINE-DEPENDENT NAD + SYNTHETASE"/>
    <property type="match status" value="1"/>
</dbReference>
<dbReference type="NCBIfam" id="NF010587">
    <property type="entry name" value="PRK13980.1"/>
    <property type="match status" value="1"/>
</dbReference>
<reference evidence="13 14" key="1">
    <citation type="submission" date="2020-07" db="EMBL/GenBank/DDBJ databases">
        <title>Halosimplex litoreum sp. nov. and Halosimplex rubrum sp. nov., isolated from different salt environments.</title>
        <authorList>
            <person name="Cui H."/>
        </authorList>
    </citation>
    <scope>NUCLEOTIDE SEQUENCE [LARGE SCALE GENOMIC DNA]</scope>
    <source>
        <strain evidence="13 14">R2</strain>
    </source>
</reference>
<accession>A0A7D5PAC4</accession>
<dbReference type="GO" id="GO:0005524">
    <property type="term" value="F:ATP binding"/>
    <property type="evidence" value="ECO:0007669"/>
    <property type="project" value="UniProtKB-UniRule"/>
</dbReference>
<dbReference type="CDD" id="cd00553">
    <property type="entry name" value="NAD_synthase"/>
    <property type="match status" value="1"/>
</dbReference>
<keyword evidence="14" id="KW-1185">Reference proteome</keyword>
<evidence type="ECO:0000256" key="8">
    <source>
        <dbReference type="HAMAP-Rule" id="MF_00193"/>
    </source>
</evidence>
<dbReference type="AlphaFoldDB" id="A0A7D5PAC4"/>
<gene>
    <name evidence="8" type="primary">nadE</name>
    <name evidence="13" type="ORF">HZS54_05125</name>
</gene>
<evidence type="ECO:0000256" key="11">
    <source>
        <dbReference type="SAM" id="MobiDB-lite"/>
    </source>
</evidence>
<feature type="domain" description="NAD/GMP synthase" evidence="12">
    <location>
        <begin position="32"/>
        <end position="275"/>
    </location>
</feature>
<dbReference type="KEGG" id="hpel:HZS54_05125"/>
<dbReference type="EMBL" id="CP058909">
    <property type="protein sequence ID" value="QLH81058.1"/>
    <property type="molecule type" value="Genomic_DNA"/>
</dbReference>
<dbReference type="InterPro" id="IPR022310">
    <property type="entry name" value="NAD/GMP_synthase"/>
</dbReference>
<dbReference type="GO" id="GO:0004359">
    <property type="term" value="F:glutaminase activity"/>
    <property type="evidence" value="ECO:0007669"/>
    <property type="project" value="InterPro"/>
</dbReference>
<dbReference type="InterPro" id="IPR014729">
    <property type="entry name" value="Rossmann-like_a/b/a_fold"/>
</dbReference>
<feature type="binding site" evidence="8">
    <location>
        <position position="210"/>
    </location>
    <ligand>
        <name>ATP</name>
        <dbReference type="ChEBI" id="CHEBI:30616"/>
    </ligand>
</feature>
<keyword evidence="3 8" id="KW-0479">Metal-binding</keyword>
<sequence length="302" mass="32122">MVSTDTDEGVTSVRTDGPGFLTERDDLAAVREEAVAFVKDKVTNAGARGVVVGLSGGVDSTLTAHLAVQALGSDRVLGLGLPAHTDEDNAQEARTMAEGLGIEFREVDLRPLLDLFEDHVAPEVAPDGGRRAIGNLTARLRMCALYYAANARSYLVCGTANRSELLLGYFTKYGDGGADLFPLGDLYKTEVQALAQQVGVPRRIVAKEPTADLWAGQTDAEDLGARYSEIDPVLRRVVDRSERVEDALDEVDASPETAETVARLYVDSLHKRAVPPTPGIDDRGTGSGGSHPLHLAPMASGL</sequence>
<feature type="binding site" evidence="8">
    <location>
        <position position="188"/>
    </location>
    <ligand>
        <name>ATP</name>
        <dbReference type="ChEBI" id="CHEBI:30616"/>
    </ligand>
</feature>
<keyword evidence="4 8" id="KW-0547">Nucleotide-binding</keyword>
<evidence type="ECO:0000256" key="4">
    <source>
        <dbReference type="ARBA" id="ARBA00022741"/>
    </source>
</evidence>
<evidence type="ECO:0000256" key="10">
    <source>
        <dbReference type="RuleBase" id="RU003812"/>
    </source>
</evidence>
<dbReference type="InterPro" id="IPR022926">
    <property type="entry name" value="NH(3)-dep_NAD(+)_synth"/>
</dbReference>
<evidence type="ECO:0000256" key="7">
    <source>
        <dbReference type="ARBA" id="ARBA00023027"/>
    </source>
</evidence>
<evidence type="ECO:0000256" key="6">
    <source>
        <dbReference type="ARBA" id="ARBA00022842"/>
    </source>
</evidence>
<name>A0A7D5PAC4_9EURY</name>
<feature type="binding site" evidence="8">
    <location>
        <position position="164"/>
    </location>
    <ligand>
        <name>Mg(2+)</name>
        <dbReference type="ChEBI" id="CHEBI:18420"/>
    </ligand>
</feature>
<dbReference type="SUPFAM" id="SSF52402">
    <property type="entry name" value="Adenine nucleotide alpha hydrolases-like"/>
    <property type="match status" value="1"/>
</dbReference>
<comment type="catalytic activity">
    <reaction evidence="8 10">
        <text>deamido-NAD(+) + NH4(+) + ATP = AMP + diphosphate + NAD(+) + H(+)</text>
        <dbReference type="Rhea" id="RHEA:21188"/>
        <dbReference type="ChEBI" id="CHEBI:15378"/>
        <dbReference type="ChEBI" id="CHEBI:28938"/>
        <dbReference type="ChEBI" id="CHEBI:30616"/>
        <dbReference type="ChEBI" id="CHEBI:33019"/>
        <dbReference type="ChEBI" id="CHEBI:57540"/>
        <dbReference type="ChEBI" id="CHEBI:58437"/>
        <dbReference type="ChEBI" id="CHEBI:456215"/>
        <dbReference type="EC" id="6.3.1.5"/>
    </reaction>
</comment>
<keyword evidence="7 8" id="KW-0520">NAD</keyword>
<evidence type="ECO:0000256" key="1">
    <source>
        <dbReference type="ARBA" id="ARBA00005859"/>
    </source>
</evidence>
<dbReference type="FunFam" id="3.40.50.620:FF:000106">
    <property type="entry name" value="Glutamine-dependent NAD(+) synthetase"/>
    <property type="match status" value="1"/>
</dbReference>
<dbReference type="GO" id="GO:0046872">
    <property type="term" value="F:metal ion binding"/>
    <property type="evidence" value="ECO:0007669"/>
    <property type="project" value="UniProtKB-KW"/>
</dbReference>
<feature type="binding site" evidence="8">
    <location>
        <position position="59"/>
    </location>
    <ligand>
        <name>Mg(2+)</name>
        <dbReference type="ChEBI" id="CHEBI:18420"/>
    </ligand>
</feature>
<dbReference type="RefSeq" id="WP_179920870.1">
    <property type="nucleotide sequence ID" value="NZ_CP058909.1"/>
</dbReference>
<evidence type="ECO:0000313" key="14">
    <source>
        <dbReference type="Proteomes" id="UP000509346"/>
    </source>
</evidence>
<dbReference type="Pfam" id="PF02540">
    <property type="entry name" value="NAD_synthase"/>
    <property type="match status" value="1"/>
</dbReference>
<dbReference type="GO" id="GO:0008795">
    <property type="term" value="F:NAD+ synthase activity"/>
    <property type="evidence" value="ECO:0007669"/>
    <property type="project" value="UniProtKB-UniRule"/>
</dbReference>
<feature type="binding site" evidence="8">
    <location>
        <position position="159"/>
    </location>
    <ligand>
        <name>ATP</name>
        <dbReference type="ChEBI" id="CHEBI:30616"/>
    </ligand>
</feature>
<dbReference type="GO" id="GO:0003952">
    <property type="term" value="F:NAD+ synthase (glutamine-hydrolyzing) activity"/>
    <property type="evidence" value="ECO:0007669"/>
    <property type="project" value="InterPro"/>
</dbReference>
<dbReference type="PANTHER" id="PTHR23090:SF9">
    <property type="entry name" value="GLUTAMINE-DEPENDENT NAD(+) SYNTHETASE"/>
    <property type="match status" value="1"/>
</dbReference>
<feature type="binding site" description="in other chain" evidence="8">
    <location>
        <position position="139"/>
    </location>
    <ligand>
        <name>deamido-NAD(+)</name>
        <dbReference type="ChEBI" id="CHEBI:58437"/>
        <note>ligand shared between two neighboring subunits</note>
    </ligand>
</feature>
<feature type="region of interest" description="Disordered" evidence="11">
    <location>
        <begin position="272"/>
        <end position="302"/>
    </location>
</feature>
<keyword evidence="6 8" id="KW-0460">Magnesium</keyword>
<organism evidence="13 14">
    <name type="scientific">Halosimplex pelagicum</name>
    <dbReference type="NCBI Taxonomy" id="869886"/>
    <lineage>
        <taxon>Archaea</taxon>
        <taxon>Methanobacteriati</taxon>
        <taxon>Methanobacteriota</taxon>
        <taxon>Stenosarchaea group</taxon>
        <taxon>Halobacteria</taxon>
        <taxon>Halobacteriales</taxon>
        <taxon>Haloarculaceae</taxon>
        <taxon>Halosimplex</taxon>
    </lineage>
</organism>
<comment type="function">
    <text evidence="8">Catalyzes the ATP-dependent amidation of deamido-NAD to form NAD. Uses ammonia as a nitrogen source.</text>
</comment>
<proteinExistence type="inferred from homology"/>
<feature type="binding site" evidence="8">
    <location>
        <begin position="53"/>
        <end position="60"/>
    </location>
    <ligand>
        <name>ATP</name>
        <dbReference type="ChEBI" id="CHEBI:30616"/>
    </ligand>
</feature>
<dbReference type="Gene3D" id="3.40.50.620">
    <property type="entry name" value="HUPs"/>
    <property type="match status" value="1"/>
</dbReference>
<feature type="binding site" evidence="8">
    <location>
        <position position="179"/>
    </location>
    <ligand>
        <name>deamido-NAD(+)</name>
        <dbReference type="ChEBI" id="CHEBI:58437"/>
        <note>ligand shared between two neighboring subunits</note>
    </ligand>
</feature>
<dbReference type="OrthoDB" id="39312at2157"/>
<evidence type="ECO:0000313" key="13">
    <source>
        <dbReference type="EMBL" id="QLH81058.1"/>
    </source>
</evidence>
<dbReference type="EC" id="6.3.1.5" evidence="8 10"/>
<comment type="subunit">
    <text evidence="8">Homodimer.</text>
</comment>